<dbReference type="OrthoDB" id="447134at2759"/>
<dbReference type="InterPro" id="IPR048254">
    <property type="entry name" value="CDP_ALCOHOL_P_TRANSF_CS"/>
</dbReference>
<comment type="similarity">
    <text evidence="2 11">Belongs to the CDP-alcohol phosphatidyltransferase class-I family.</text>
</comment>
<dbReference type="GO" id="GO:0046474">
    <property type="term" value="P:glycerophospholipid biosynthetic process"/>
    <property type="evidence" value="ECO:0007669"/>
    <property type="project" value="TreeGrafter"/>
</dbReference>
<keyword evidence="10" id="KW-1208">Phospholipid metabolism</keyword>
<dbReference type="InterPro" id="IPR050324">
    <property type="entry name" value="CDP-alcohol_PTase-I"/>
</dbReference>
<feature type="transmembrane region" description="Helical" evidence="12">
    <location>
        <begin position="132"/>
        <end position="151"/>
    </location>
</feature>
<dbReference type="GO" id="GO:0016020">
    <property type="term" value="C:membrane"/>
    <property type="evidence" value="ECO:0007669"/>
    <property type="project" value="UniProtKB-SubCell"/>
</dbReference>
<dbReference type="PROSITE" id="PS00379">
    <property type="entry name" value="CDP_ALCOHOL_P_TRANSF"/>
    <property type="match status" value="1"/>
</dbReference>
<keyword evidence="9" id="KW-0594">Phospholipid biosynthesis</keyword>
<gene>
    <name evidence="13" type="primary">pgsA</name>
    <name evidence="13" type="ORF">SPIL2461_LOCUS2012</name>
</gene>
<evidence type="ECO:0000256" key="5">
    <source>
        <dbReference type="ARBA" id="ARBA00022692"/>
    </source>
</evidence>
<evidence type="ECO:0000256" key="12">
    <source>
        <dbReference type="SAM" id="Phobius"/>
    </source>
</evidence>
<keyword evidence="5 12" id="KW-0812">Transmembrane</keyword>
<dbReference type="Pfam" id="PF01066">
    <property type="entry name" value="CDP-OH_P_transf"/>
    <property type="match status" value="1"/>
</dbReference>
<name>A0A812JIU3_SYMPI</name>
<evidence type="ECO:0000256" key="9">
    <source>
        <dbReference type="ARBA" id="ARBA00023209"/>
    </source>
</evidence>
<evidence type="ECO:0000313" key="14">
    <source>
        <dbReference type="Proteomes" id="UP000649617"/>
    </source>
</evidence>
<dbReference type="PIRSF" id="PIRSF000847">
    <property type="entry name" value="Phos_ph_gly_syn"/>
    <property type="match status" value="1"/>
</dbReference>
<keyword evidence="3" id="KW-0444">Lipid biosynthesis</keyword>
<dbReference type="InterPro" id="IPR043130">
    <property type="entry name" value="CDP-OH_PTrfase_TM_dom"/>
</dbReference>
<evidence type="ECO:0000256" key="3">
    <source>
        <dbReference type="ARBA" id="ARBA00022516"/>
    </source>
</evidence>
<evidence type="ECO:0000313" key="13">
    <source>
        <dbReference type="EMBL" id="CAE7206670.1"/>
    </source>
</evidence>
<evidence type="ECO:0000256" key="8">
    <source>
        <dbReference type="ARBA" id="ARBA00023136"/>
    </source>
</evidence>
<dbReference type="InterPro" id="IPR000462">
    <property type="entry name" value="CDP-OH_P_trans"/>
</dbReference>
<organism evidence="13 14">
    <name type="scientific">Symbiodinium pilosum</name>
    <name type="common">Dinoflagellate</name>
    <dbReference type="NCBI Taxonomy" id="2952"/>
    <lineage>
        <taxon>Eukaryota</taxon>
        <taxon>Sar</taxon>
        <taxon>Alveolata</taxon>
        <taxon>Dinophyceae</taxon>
        <taxon>Suessiales</taxon>
        <taxon>Symbiodiniaceae</taxon>
        <taxon>Symbiodinium</taxon>
    </lineage>
</organism>
<reference evidence="13" key="1">
    <citation type="submission" date="2021-02" db="EMBL/GenBank/DDBJ databases">
        <authorList>
            <person name="Dougan E. K."/>
            <person name="Rhodes N."/>
            <person name="Thang M."/>
            <person name="Chan C."/>
        </authorList>
    </citation>
    <scope>NUCLEOTIDE SEQUENCE</scope>
</reference>
<keyword evidence="14" id="KW-1185">Reference proteome</keyword>
<dbReference type="Proteomes" id="UP000649617">
    <property type="component" value="Unassembled WGS sequence"/>
</dbReference>
<evidence type="ECO:0000256" key="11">
    <source>
        <dbReference type="RuleBase" id="RU003750"/>
    </source>
</evidence>
<keyword evidence="4 11" id="KW-0808">Transferase</keyword>
<keyword evidence="8 12" id="KW-0472">Membrane</keyword>
<evidence type="ECO:0000256" key="7">
    <source>
        <dbReference type="ARBA" id="ARBA00023098"/>
    </source>
</evidence>
<accession>A0A812JIU3</accession>
<dbReference type="NCBIfam" id="TIGR00560">
    <property type="entry name" value="pgsA"/>
    <property type="match status" value="1"/>
</dbReference>
<dbReference type="PANTHER" id="PTHR14269">
    <property type="entry name" value="CDP-DIACYLGLYCEROL--GLYCEROL-3-PHOSPHATE 3-PHOSPHATIDYLTRANSFERASE-RELATED"/>
    <property type="match status" value="1"/>
</dbReference>
<protein>
    <submittedName>
        <fullName evidence="13">PgsA protein</fullName>
    </submittedName>
</protein>
<evidence type="ECO:0000256" key="10">
    <source>
        <dbReference type="ARBA" id="ARBA00023264"/>
    </source>
</evidence>
<dbReference type="Gene3D" id="1.20.120.1760">
    <property type="match status" value="1"/>
</dbReference>
<evidence type="ECO:0000256" key="2">
    <source>
        <dbReference type="ARBA" id="ARBA00010441"/>
    </source>
</evidence>
<evidence type="ECO:0000256" key="1">
    <source>
        <dbReference type="ARBA" id="ARBA00004141"/>
    </source>
</evidence>
<keyword evidence="6 12" id="KW-1133">Transmembrane helix</keyword>
<proteinExistence type="inferred from homology"/>
<evidence type="ECO:0000256" key="4">
    <source>
        <dbReference type="ARBA" id="ARBA00022679"/>
    </source>
</evidence>
<dbReference type="PANTHER" id="PTHR14269:SF62">
    <property type="entry name" value="CDP-DIACYLGLYCEROL--GLYCEROL-3-PHOSPHATE 3-PHOSPHATIDYLTRANSFERASE 1, CHLOROPLASTIC"/>
    <property type="match status" value="1"/>
</dbReference>
<dbReference type="GO" id="GO:0008444">
    <property type="term" value="F:CDP-diacylglycerol-glycerol-3-phosphate 3-phosphatidyltransferase activity"/>
    <property type="evidence" value="ECO:0007669"/>
    <property type="project" value="InterPro"/>
</dbReference>
<dbReference type="EMBL" id="CAJNIZ010002136">
    <property type="protein sequence ID" value="CAE7206670.1"/>
    <property type="molecule type" value="Genomic_DNA"/>
</dbReference>
<dbReference type="InterPro" id="IPR004570">
    <property type="entry name" value="Phosphatidylglycerol_P_synth"/>
</dbReference>
<comment type="subcellular location">
    <subcellularLocation>
        <location evidence="1">Membrane</location>
        <topology evidence="1">Multi-pass membrane protein</topology>
    </subcellularLocation>
</comment>
<evidence type="ECO:0000256" key="6">
    <source>
        <dbReference type="ARBA" id="ARBA00022989"/>
    </source>
</evidence>
<dbReference type="AlphaFoldDB" id="A0A812JIU3"/>
<keyword evidence="7" id="KW-0443">Lipid metabolism</keyword>
<sequence>MACSSIFAAASLTDGIDGYLARRWKVMSRFGKFLDPVADKLLACAVLVLLPTAGGPETAALLAIPAVLMILREIFVSALREWTASVGQSNLTQVGIWGKVKTAVTLLSLCGLLASCRAGFKSPVFIASVPLLYLGTLLAYISVAGYVKAAIPTFTKMER</sequence>
<comment type="caution">
    <text evidence="13">The sequence shown here is derived from an EMBL/GenBank/DDBJ whole genome shotgun (WGS) entry which is preliminary data.</text>
</comment>